<evidence type="ECO:0000256" key="4">
    <source>
        <dbReference type="ARBA" id="ARBA00038652"/>
    </source>
</evidence>
<reference evidence="6 7" key="1">
    <citation type="journal article" date="2019" name="Emerg. Microbes Infect.">
        <title>Comprehensive subspecies identification of 175 nontuberculous mycobacteria species based on 7547 genomic profiles.</title>
        <authorList>
            <person name="Matsumoto Y."/>
            <person name="Kinjo T."/>
            <person name="Motooka D."/>
            <person name="Nabeya D."/>
            <person name="Jung N."/>
            <person name="Uechi K."/>
            <person name="Horii T."/>
            <person name="Iida T."/>
            <person name="Fujita J."/>
            <person name="Nakamura S."/>
        </authorList>
    </citation>
    <scope>NUCLEOTIDE SEQUENCE [LARGE SCALE GENOMIC DNA]</scope>
    <source>
        <strain evidence="6 7">JCM 30723</strain>
    </source>
</reference>
<evidence type="ECO:0000256" key="3">
    <source>
        <dbReference type="ARBA" id="ARBA00023125"/>
    </source>
</evidence>
<dbReference type="InterPro" id="IPR044946">
    <property type="entry name" value="Restrct_endonuc_typeI_TRD_sf"/>
</dbReference>
<dbReference type="GO" id="GO:0009307">
    <property type="term" value="P:DNA restriction-modification system"/>
    <property type="evidence" value="ECO:0007669"/>
    <property type="project" value="UniProtKB-KW"/>
</dbReference>
<accession>A0A7I9Y6V9</accession>
<organism evidence="6 7">
    <name type="scientific">Mycolicibacter algericus</name>
    <name type="common">Mycobacterium algericum</name>
    <dbReference type="NCBI Taxonomy" id="1288388"/>
    <lineage>
        <taxon>Bacteria</taxon>
        <taxon>Bacillati</taxon>
        <taxon>Actinomycetota</taxon>
        <taxon>Actinomycetes</taxon>
        <taxon>Mycobacteriales</taxon>
        <taxon>Mycobacteriaceae</taxon>
        <taxon>Mycolicibacter</taxon>
    </lineage>
</organism>
<comment type="subunit">
    <text evidence="4">The methyltransferase is composed of M and S polypeptides.</text>
</comment>
<dbReference type="Gene3D" id="1.10.287.1120">
    <property type="entry name" value="Bipartite methylase S protein"/>
    <property type="match status" value="1"/>
</dbReference>
<dbReference type="InterPro" id="IPR000055">
    <property type="entry name" value="Restrct_endonuc_typeI_TRD"/>
</dbReference>
<evidence type="ECO:0000256" key="1">
    <source>
        <dbReference type="ARBA" id="ARBA00010923"/>
    </source>
</evidence>
<comment type="similarity">
    <text evidence="1">Belongs to the type-I restriction system S methylase family.</text>
</comment>
<sequence length="433" mass="48466">MTWSTDRVCRDSGIDWLGRVPTGWKLDRLKYAFKRLQRPYSADAETVTAFRDGVVTARSNRRVDGFTEADKYIGYQGIEPGDLAIHAMDGFAGAVGVSDSSGKCSPVVSVCRPEAGVDPHYYAHILRHVARSGYLTSIAKGIRERSTDFRWADARELMVPFPPHTEQQSIVRFLDHETAKIDVLIAKQEQLIATLREDRTATITHAVTKGLDPDVEMKDTGVDWLGDIPQHWTVTRLGRLCRSISDGPHFSPSYVDEGVMFLSARNVRVDGWSLDDAKFISEADFEEFSRRVVPEVGDVLYTKGGTTGIARAVDLTQRFQVWVHVAVLKLHRDLISPEHLAYSLNSSGCYEQSQLYTRGATNQDLGLTRMIRILLALPPIDQQREIVDFLDQRCEKIDTLIAKANEVIDTLREFRSALITDAVTGKIDVRGAA</sequence>
<dbReference type="Gene3D" id="3.90.220.20">
    <property type="entry name" value="DNA methylase specificity domains"/>
    <property type="match status" value="2"/>
</dbReference>
<dbReference type="GO" id="GO:0003677">
    <property type="term" value="F:DNA binding"/>
    <property type="evidence" value="ECO:0007669"/>
    <property type="project" value="UniProtKB-KW"/>
</dbReference>
<evidence type="ECO:0000256" key="2">
    <source>
        <dbReference type="ARBA" id="ARBA00022747"/>
    </source>
</evidence>
<dbReference type="RefSeq" id="WP_083039586.1">
    <property type="nucleotide sequence ID" value="NZ_BLKY01000001.1"/>
</dbReference>
<dbReference type="PANTHER" id="PTHR43140:SF1">
    <property type="entry name" value="TYPE I RESTRICTION ENZYME ECOKI SPECIFICITY SUBUNIT"/>
    <property type="match status" value="1"/>
</dbReference>
<protein>
    <submittedName>
        <fullName evidence="6">Restriction modification system DNA specificity domain-containing protein</fullName>
    </submittedName>
</protein>
<dbReference type="EMBL" id="BLKY01000001">
    <property type="protein sequence ID" value="GFG84324.1"/>
    <property type="molecule type" value="Genomic_DNA"/>
</dbReference>
<dbReference type="InterPro" id="IPR051212">
    <property type="entry name" value="Type-I_RE_S_subunit"/>
</dbReference>
<evidence type="ECO:0000313" key="6">
    <source>
        <dbReference type="EMBL" id="GFG84324.1"/>
    </source>
</evidence>
<feature type="domain" description="Type I restriction modification DNA specificity" evidence="5">
    <location>
        <begin position="281"/>
        <end position="406"/>
    </location>
</feature>
<gene>
    <name evidence="6" type="ORF">MALGJ_10000</name>
</gene>
<keyword evidence="2" id="KW-0680">Restriction system</keyword>
<dbReference type="Proteomes" id="UP000465305">
    <property type="component" value="Unassembled WGS sequence"/>
</dbReference>
<comment type="caution">
    <text evidence="6">The sequence shown here is derived from an EMBL/GenBank/DDBJ whole genome shotgun (WGS) entry which is preliminary data.</text>
</comment>
<dbReference type="Pfam" id="PF01420">
    <property type="entry name" value="Methylase_S"/>
    <property type="match status" value="1"/>
</dbReference>
<keyword evidence="3" id="KW-0238">DNA-binding</keyword>
<evidence type="ECO:0000259" key="5">
    <source>
        <dbReference type="Pfam" id="PF01420"/>
    </source>
</evidence>
<proteinExistence type="inferred from homology"/>
<name>A0A7I9Y6V9_MYCAL</name>
<evidence type="ECO:0000313" key="7">
    <source>
        <dbReference type="Proteomes" id="UP000465305"/>
    </source>
</evidence>
<dbReference type="AlphaFoldDB" id="A0A7I9Y6V9"/>
<dbReference type="PANTHER" id="PTHR43140">
    <property type="entry name" value="TYPE-1 RESTRICTION ENZYME ECOKI SPECIFICITY PROTEIN"/>
    <property type="match status" value="1"/>
</dbReference>
<dbReference type="SUPFAM" id="SSF116734">
    <property type="entry name" value="DNA methylase specificity domain"/>
    <property type="match status" value="2"/>
</dbReference>